<evidence type="ECO:0000313" key="3">
    <source>
        <dbReference type="Proteomes" id="UP000321490"/>
    </source>
</evidence>
<dbReference type="Pfam" id="PF06259">
    <property type="entry name" value="Abhydrolase_8"/>
    <property type="match status" value="1"/>
</dbReference>
<comment type="caution">
    <text evidence="2">The sequence shown here is derived from an EMBL/GenBank/DDBJ whole genome shotgun (WGS) entry which is preliminary data.</text>
</comment>
<evidence type="ECO:0000313" key="2">
    <source>
        <dbReference type="EMBL" id="TWH75582.1"/>
    </source>
</evidence>
<evidence type="ECO:0000259" key="1">
    <source>
        <dbReference type="Pfam" id="PF06259"/>
    </source>
</evidence>
<feature type="domain" description="DUF1023" evidence="1">
    <location>
        <begin position="293"/>
        <end position="461"/>
    </location>
</feature>
<organism evidence="2 3">
    <name type="scientific">Modestobacter roseus</name>
    <dbReference type="NCBI Taxonomy" id="1181884"/>
    <lineage>
        <taxon>Bacteria</taxon>
        <taxon>Bacillati</taxon>
        <taxon>Actinomycetota</taxon>
        <taxon>Actinomycetes</taxon>
        <taxon>Geodermatophilales</taxon>
        <taxon>Geodermatophilaceae</taxon>
        <taxon>Modestobacter</taxon>
    </lineage>
</organism>
<accession>A0A562IXH4</accession>
<keyword evidence="2" id="KW-0378">Hydrolase</keyword>
<sequence>MSAPGLAQLAGWDVPQLRGCVGTLALVVDRLTPWRVRLDALGRRLDSAECWSGEAGTAAAGALLELSGVATGVGSRVDAALGALRRLVDAATDAAEHAARALAVADSAGLQLDDAGRVTGLPPQPHPAMAPDQAAELAARRTAAEAAAALATGLAAEARAAGARALVAAVSAGEELGDLAPAAGPVTFADLLPRLDPAGRHVVPPDPRAGPVAVADWWAALSAPQQLDVIVEHPDAVGALDGLPGWARDRANRLRLQAALAELPPGEARETATAVAGQLAAGGDRPVQLLVFDPGQGLAALSVGDLDAAEAIAVLVPGILTTVADDLAGLTGDAADVVAAATAAAPGLAVAAVAWLGYRTPGLLGALQPVTAVHAGRVLDRALDGLAAARGVPGVTPAARTTVVGHSYGSLVTGQAARAPGRLAADAVVLLGSPGTGAGRASRLEAGEVYGAWTAADPISTSGYYGPSPADLGFGDVPLPTDPGQGHTEYYDPDRPTLAAIGAVVAGVGPVR</sequence>
<dbReference type="GO" id="GO:0016787">
    <property type="term" value="F:hydrolase activity"/>
    <property type="evidence" value="ECO:0007669"/>
    <property type="project" value="UniProtKB-KW"/>
</dbReference>
<dbReference type="RefSeq" id="WP_153361326.1">
    <property type="nucleotide sequence ID" value="NZ_ML762505.1"/>
</dbReference>
<dbReference type="Gene3D" id="3.40.50.1820">
    <property type="entry name" value="alpha/beta hydrolase"/>
    <property type="match status" value="1"/>
</dbReference>
<dbReference type="OrthoDB" id="3259161at2"/>
<protein>
    <submittedName>
        <fullName evidence="2">Alpha/beta hydrolase family protein</fullName>
    </submittedName>
</protein>
<dbReference type="InterPro" id="IPR010427">
    <property type="entry name" value="DUF1023"/>
</dbReference>
<reference evidence="2 3" key="1">
    <citation type="submission" date="2019-07" db="EMBL/GenBank/DDBJ databases">
        <title>R&amp;d 2014.</title>
        <authorList>
            <person name="Klenk H.-P."/>
        </authorList>
    </citation>
    <scope>NUCLEOTIDE SEQUENCE [LARGE SCALE GENOMIC DNA]</scope>
    <source>
        <strain evidence="2 3">DSM 45764</strain>
    </source>
</reference>
<dbReference type="AlphaFoldDB" id="A0A562IXH4"/>
<dbReference type="SUPFAM" id="SSF53474">
    <property type="entry name" value="alpha/beta-Hydrolases"/>
    <property type="match status" value="1"/>
</dbReference>
<dbReference type="EMBL" id="VLKF01000001">
    <property type="protein sequence ID" value="TWH75582.1"/>
    <property type="molecule type" value="Genomic_DNA"/>
</dbReference>
<name>A0A562IXH4_9ACTN</name>
<dbReference type="InterPro" id="IPR029058">
    <property type="entry name" value="AB_hydrolase_fold"/>
</dbReference>
<dbReference type="Proteomes" id="UP000321490">
    <property type="component" value="Unassembled WGS sequence"/>
</dbReference>
<keyword evidence="3" id="KW-1185">Reference proteome</keyword>
<gene>
    <name evidence="2" type="ORF">JD78_04144</name>
</gene>
<proteinExistence type="predicted"/>